<dbReference type="AlphaFoldDB" id="A0A2P5EM61"/>
<dbReference type="InParanoid" id="A0A2P5EM61"/>
<evidence type="ECO:0000313" key="2">
    <source>
        <dbReference type="Proteomes" id="UP000237000"/>
    </source>
</evidence>
<organism evidence="1 2">
    <name type="scientific">Trema orientale</name>
    <name type="common">Charcoal tree</name>
    <name type="synonym">Celtis orientalis</name>
    <dbReference type="NCBI Taxonomy" id="63057"/>
    <lineage>
        <taxon>Eukaryota</taxon>
        <taxon>Viridiplantae</taxon>
        <taxon>Streptophyta</taxon>
        <taxon>Embryophyta</taxon>
        <taxon>Tracheophyta</taxon>
        <taxon>Spermatophyta</taxon>
        <taxon>Magnoliopsida</taxon>
        <taxon>eudicotyledons</taxon>
        <taxon>Gunneridae</taxon>
        <taxon>Pentapetalae</taxon>
        <taxon>rosids</taxon>
        <taxon>fabids</taxon>
        <taxon>Rosales</taxon>
        <taxon>Cannabaceae</taxon>
        <taxon>Trema</taxon>
    </lineage>
</organism>
<dbReference type="Proteomes" id="UP000237000">
    <property type="component" value="Unassembled WGS sequence"/>
</dbReference>
<comment type="caution">
    <text evidence="1">The sequence shown here is derived from an EMBL/GenBank/DDBJ whole genome shotgun (WGS) entry which is preliminary data.</text>
</comment>
<proteinExistence type="predicted"/>
<gene>
    <name evidence="1" type="ORF">TorRG33x02_175620</name>
</gene>
<keyword evidence="2" id="KW-1185">Reference proteome</keyword>
<dbReference type="EMBL" id="JXTC01000129">
    <property type="protein sequence ID" value="PON86626.1"/>
    <property type="molecule type" value="Genomic_DNA"/>
</dbReference>
<accession>A0A2P5EM61</accession>
<protein>
    <submittedName>
        <fullName evidence="1">Uncharacterized protein</fullName>
    </submittedName>
</protein>
<name>A0A2P5EM61_TREOI</name>
<reference evidence="2" key="1">
    <citation type="submission" date="2016-06" db="EMBL/GenBank/DDBJ databases">
        <title>Parallel loss of symbiosis genes in relatives of nitrogen-fixing non-legume Parasponia.</title>
        <authorList>
            <person name="Van Velzen R."/>
            <person name="Holmer R."/>
            <person name="Bu F."/>
            <person name="Rutten L."/>
            <person name="Van Zeijl A."/>
            <person name="Liu W."/>
            <person name="Santuari L."/>
            <person name="Cao Q."/>
            <person name="Sharma T."/>
            <person name="Shen D."/>
            <person name="Roswanjaya Y."/>
            <person name="Wardhani T."/>
            <person name="Kalhor M.S."/>
            <person name="Jansen J."/>
            <person name="Van den Hoogen J."/>
            <person name="Gungor B."/>
            <person name="Hartog M."/>
            <person name="Hontelez J."/>
            <person name="Verver J."/>
            <person name="Yang W.-C."/>
            <person name="Schijlen E."/>
            <person name="Repin R."/>
            <person name="Schilthuizen M."/>
            <person name="Schranz E."/>
            <person name="Heidstra R."/>
            <person name="Miyata K."/>
            <person name="Fedorova E."/>
            <person name="Kohlen W."/>
            <person name="Bisseling T."/>
            <person name="Smit S."/>
            <person name="Geurts R."/>
        </authorList>
    </citation>
    <scope>NUCLEOTIDE SEQUENCE [LARGE SCALE GENOMIC DNA]</scope>
    <source>
        <strain evidence="2">cv. RG33-2</strain>
    </source>
</reference>
<sequence>METSSGWSCIRGSGTRESWQSQVLVQEQQLGPPHDVAPWKSKPFLGTAVVSHGCGRLGTELSWERRGGRTVVCSAALWEFILRLVFLTGLSTSEQLVSRWSS</sequence>
<evidence type="ECO:0000313" key="1">
    <source>
        <dbReference type="EMBL" id="PON86626.1"/>
    </source>
</evidence>